<dbReference type="EMBL" id="CAJOAX010000847">
    <property type="protein sequence ID" value="CAF3658347.1"/>
    <property type="molecule type" value="Genomic_DNA"/>
</dbReference>
<accession>A0A818RXU9</accession>
<dbReference type="EMBL" id="CAJNOL010001180">
    <property type="protein sequence ID" value="CAF1306316.1"/>
    <property type="molecule type" value="Genomic_DNA"/>
</dbReference>
<dbReference type="GO" id="GO:0000184">
    <property type="term" value="P:nuclear-transcribed mRNA catabolic process, nonsense-mediated decay"/>
    <property type="evidence" value="ECO:0007669"/>
    <property type="project" value="UniProtKB-KW"/>
</dbReference>
<sequence>MANSMNRRRFHPNHRRTKPILPINDTENLVSISQEIFNECEKLKQKLVSLSNDKSEIWIYRQELLDQYEQLILFDLDYAIEKKIEHDLWTIIFKNEISYKQEQLKENNQHQTKRTEIQTSLQNFYEYARGYYMKLLQDVVHSYNFENSICKLTFPFLQKRNQHLNHNRSCKEASMLYFIQHILVHVGDLNRYSNQIDLAKTFYQYAIQTIPCLGQPYNQIAILHEMKNPLSLLTPGQNQLITTYYYIRSIAIKVTFPLAISNLEKLFLRLKDISITRYEQQQQNDFLTLFLQIIAMINLEINLDNIQSFINLFRTMIIKNFNQLNFIQMITIIMFTLHRTLDLLPRSSSSSKNSELQFDIILQLFIIIIEQCLEAIQVPLSMMIIDEQHILPILYLSFAYLSNIQKHKIDLFEHNVFKQKQIMWNSLAKLLRSFGVYASNLDINKGKKESTESLFFKYSDYPLVEERALECFTPLNDILKSYNFKKYIDDETTNEYLSEKDIRQLRKLRLVSILRNLCQKIDDKTKKKIFDHLITYVKDEIVCFESSSPLLQQIPSSNFGVPGDRRTMQKPTTDEQKSHNPNGTNVKTPRGARNVALRQFLEPALAASESASNNRSLNQKNSSNDTISFPPPPPPPPPPPVSHQSFIGDSDVWPRLPSASESKDLFQQQPFDYESRPDSVWSNNDDSKDQFTFQSQTSPHQMLAPGLMFSHPLSKHNSKQQQQPK</sequence>
<dbReference type="SUPFAM" id="SSF48452">
    <property type="entry name" value="TPR-like"/>
    <property type="match status" value="1"/>
</dbReference>
<evidence type="ECO:0000313" key="7">
    <source>
        <dbReference type="EMBL" id="CAF3658347.1"/>
    </source>
</evidence>
<dbReference type="GO" id="GO:0042162">
    <property type="term" value="F:telomeric DNA binding"/>
    <property type="evidence" value="ECO:0007669"/>
    <property type="project" value="TreeGrafter"/>
</dbReference>
<dbReference type="Proteomes" id="UP000663870">
    <property type="component" value="Unassembled WGS sequence"/>
</dbReference>
<keyword evidence="1" id="KW-0866">Nonsense-mediated mRNA decay</keyword>
<dbReference type="Proteomes" id="UP000663854">
    <property type="component" value="Unassembled WGS sequence"/>
</dbReference>
<feature type="compositionally biased region" description="Pro residues" evidence="2">
    <location>
        <begin position="629"/>
        <end position="641"/>
    </location>
</feature>
<evidence type="ECO:0000313" key="5">
    <source>
        <dbReference type="EMBL" id="CAF1101461.1"/>
    </source>
</evidence>
<dbReference type="GO" id="GO:0005697">
    <property type="term" value="C:telomerase holoenzyme complex"/>
    <property type="evidence" value="ECO:0007669"/>
    <property type="project" value="TreeGrafter"/>
</dbReference>
<evidence type="ECO:0000313" key="9">
    <source>
        <dbReference type="Proteomes" id="UP000663870"/>
    </source>
</evidence>
<dbReference type="AlphaFoldDB" id="A0A818RXU9"/>
<gene>
    <name evidence="6" type="ORF">JXQ802_LOCUS29773</name>
    <name evidence="7" type="ORF">OTI717_LOCUS9772</name>
    <name evidence="5" type="ORF">PYM288_LOCUS19698</name>
</gene>
<feature type="region of interest" description="Disordered" evidence="2">
    <location>
        <begin position="606"/>
        <end position="725"/>
    </location>
</feature>
<dbReference type="PANTHER" id="PTHR15696:SF5">
    <property type="entry name" value="NONSENSE-MEDIATED MRNA DECAY FACTOR SMG7"/>
    <property type="match status" value="1"/>
</dbReference>
<dbReference type="PANTHER" id="PTHR15696">
    <property type="entry name" value="SMG-7 SUPPRESSOR WITH MORPHOLOGICAL EFFECT ON GENITALIA PROTEIN 7"/>
    <property type="match status" value="1"/>
</dbReference>
<dbReference type="InterPro" id="IPR011990">
    <property type="entry name" value="TPR-like_helical_dom_sf"/>
</dbReference>
<dbReference type="InterPro" id="IPR045153">
    <property type="entry name" value="Est1/Ebs1-like"/>
</dbReference>
<evidence type="ECO:0000313" key="8">
    <source>
        <dbReference type="Proteomes" id="UP000663823"/>
    </source>
</evidence>
<feature type="compositionally biased region" description="Basic and acidic residues" evidence="2">
    <location>
        <begin position="563"/>
        <end position="578"/>
    </location>
</feature>
<feature type="domain" description="Telomerase activating protein Est1-like N-terminal" evidence="4">
    <location>
        <begin position="83"/>
        <end position="196"/>
    </location>
</feature>
<dbReference type="Proteomes" id="UP000663823">
    <property type="component" value="Unassembled WGS sequence"/>
</dbReference>
<evidence type="ECO:0000313" key="6">
    <source>
        <dbReference type="EMBL" id="CAF1306316.1"/>
    </source>
</evidence>
<dbReference type="InterPro" id="IPR018834">
    <property type="entry name" value="DNA/RNA-bd_Est1-type"/>
</dbReference>
<evidence type="ECO:0000259" key="3">
    <source>
        <dbReference type="Pfam" id="PF10373"/>
    </source>
</evidence>
<dbReference type="EMBL" id="CAJNOH010000676">
    <property type="protein sequence ID" value="CAF1101461.1"/>
    <property type="molecule type" value="Genomic_DNA"/>
</dbReference>
<feature type="domain" description="DNA/RNA-binding" evidence="3">
    <location>
        <begin position="199"/>
        <end position="476"/>
    </location>
</feature>
<comment type="caution">
    <text evidence="7">The sequence shown here is derived from an EMBL/GenBank/DDBJ whole genome shotgun (WGS) entry which is preliminary data.</text>
</comment>
<organism evidence="7 8">
    <name type="scientific">Rotaria sordida</name>
    <dbReference type="NCBI Taxonomy" id="392033"/>
    <lineage>
        <taxon>Eukaryota</taxon>
        <taxon>Metazoa</taxon>
        <taxon>Spiralia</taxon>
        <taxon>Gnathifera</taxon>
        <taxon>Rotifera</taxon>
        <taxon>Eurotatoria</taxon>
        <taxon>Bdelloidea</taxon>
        <taxon>Philodinida</taxon>
        <taxon>Philodinidae</taxon>
        <taxon>Rotaria</taxon>
    </lineage>
</organism>
<dbReference type="Pfam" id="PF10374">
    <property type="entry name" value="EST1"/>
    <property type="match status" value="1"/>
</dbReference>
<feature type="compositionally biased region" description="Polar residues" evidence="2">
    <location>
        <begin position="680"/>
        <end position="700"/>
    </location>
</feature>
<dbReference type="GO" id="GO:0070034">
    <property type="term" value="F:telomerase RNA binding"/>
    <property type="evidence" value="ECO:0007669"/>
    <property type="project" value="TreeGrafter"/>
</dbReference>
<protein>
    <recommendedName>
        <fullName evidence="10">Protein SMG7-like</fullName>
    </recommendedName>
</protein>
<reference evidence="7" key="1">
    <citation type="submission" date="2021-02" db="EMBL/GenBank/DDBJ databases">
        <authorList>
            <person name="Nowell W R."/>
        </authorList>
    </citation>
    <scope>NUCLEOTIDE SEQUENCE</scope>
</reference>
<dbReference type="InterPro" id="IPR019458">
    <property type="entry name" value="Est1-like_N"/>
</dbReference>
<feature type="compositionally biased region" description="Low complexity" evidence="2">
    <location>
        <begin position="606"/>
        <end position="618"/>
    </location>
</feature>
<evidence type="ECO:0000256" key="2">
    <source>
        <dbReference type="SAM" id="MobiDB-lite"/>
    </source>
</evidence>
<dbReference type="Gene3D" id="1.25.40.10">
    <property type="entry name" value="Tetratricopeptide repeat domain"/>
    <property type="match status" value="1"/>
</dbReference>
<dbReference type="Pfam" id="PF10373">
    <property type="entry name" value="EST1_DNA_bind"/>
    <property type="match status" value="1"/>
</dbReference>
<evidence type="ECO:0000259" key="4">
    <source>
        <dbReference type="Pfam" id="PF10374"/>
    </source>
</evidence>
<name>A0A818RXU9_9BILA</name>
<evidence type="ECO:0000256" key="1">
    <source>
        <dbReference type="ARBA" id="ARBA00023161"/>
    </source>
</evidence>
<keyword evidence="9" id="KW-1185">Reference proteome</keyword>
<feature type="region of interest" description="Disordered" evidence="2">
    <location>
        <begin position="554"/>
        <end position="591"/>
    </location>
</feature>
<evidence type="ECO:0008006" key="10">
    <source>
        <dbReference type="Google" id="ProtNLM"/>
    </source>
</evidence>
<proteinExistence type="predicted"/>